<feature type="coiled-coil region" evidence="21">
    <location>
        <begin position="54"/>
        <end position="81"/>
    </location>
</feature>
<keyword evidence="26" id="KW-1185">Reference proteome</keyword>
<keyword evidence="12 17" id="KW-0598">Phosphotransferase system</keyword>
<dbReference type="EMBL" id="BMZS01000001">
    <property type="protein sequence ID" value="GHD39203.1"/>
    <property type="molecule type" value="Genomic_DNA"/>
</dbReference>
<dbReference type="Gene3D" id="1.10.274.10">
    <property type="entry name" value="PtsI, HPr-binding domain"/>
    <property type="match status" value="1"/>
</dbReference>
<evidence type="ECO:0000256" key="3">
    <source>
        <dbReference type="ARBA" id="ARBA00002728"/>
    </source>
</evidence>
<evidence type="ECO:0000256" key="8">
    <source>
        <dbReference type="ARBA" id="ARBA00022448"/>
    </source>
</evidence>
<feature type="active site" description="Tele-phosphohistidine intermediate" evidence="18">
    <location>
        <position position="206"/>
    </location>
</feature>
<feature type="binding site" evidence="19">
    <location>
        <begin position="474"/>
        <end position="475"/>
    </location>
    <ligand>
        <name>phosphoenolpyruvate</name>
        <dbReference type="ChEBI" id="CHEBI:58702"/>
    </ligand>
</feature>
<dbReference type="InterPro" id="IPR036637">
    <property type="entry name" value="Phosphohistidine_dom_sf"/>
</dbReference>
<name>A0A918XMQ1_9PROT</name>
<dbReference type="RefSeq" id="WP_189986930.1">
    <property type="nucleotide sequence ID" value="NZ_BMZS01000001.1"/>
</dbReference>
<feature type="active site" description="Proton donor" evidence="18">
    <location>
        <position position="522"/>
    </location>
</feature>
<dbReference type="PANTHER" id="PTHR46244">
    <property type="entry name" value="PHOSPHOENOLPYRUVATE-PROTEIN PHOSPHOTRANSFERASE"/>
    <property type="match status" value="1"/>
</dbReference>
<dbReference type="EC" id="2.7.3.9" evidence="6 17"/>
<feature type="binding site" evidence="20">
    <location>
        <position position="475"/>
    </location>
    <ligand>
        <name>Mg(2+)</name>
        <dbReference type="ChEBI" id="CHEBI:18420"/>
    </ligand>
</feature>
<evidence type="ECO:0000256" key="2">
    <source>
        <dbReference type="ARBA" id="ARBA00001946"/>
    </source>
</evidence>
<dbReference type="NCBIfam" id="TIGR01417">
    <property type="entry name" value="PTS_I_fam"/>
    <property type="match status" value="1"/>
</dbReference>
<comment type="cofactor">
    <cofactor evidence="2 17 20">
        <name>Mg(2+)</name>
        <dbReference type="ChEBI" id="CHEBI:18420"/>
    </cofactor>
</comment>
<feature type="domain" description="PEP-utilising enzyme C-terminal" evidence="23">
    <location>
        <begin position="269"/>
        <end position="560"/>
    </location>
</feature>
<dbReference type="InterPro" id="IPR000121">
    <property type="entry name" value="PEP_util_C"/>
</dbReference>
<evidence type="ECO:0000256" key="12">
    <source>
        <dbReference type="ARBA" id="ARBA00022683"/>
    </source>
</evidence>
<evidence type="ECO:0000256" key="7">
    <source>
        <dbReference type="ARBA" id="ARBA00016544"/>
    </source>
</evidence>
<dbReference type="SUPFAM" id="SSF47831">
    <property type="entry name" value="Enzyme I of the PEP:sugar phosphotransferase system HPr-binding (sub)domain"/>
    <property type="match status" value="1"/>
</dbReference>
<feature type="binding site" evidence="19">
    <location>
        <position position="349"/>
    </location>
    <ligand>
        <name>phosphoenolpyruvate</name>
        <dbReference type="ChEBI" id="CHEBI:58702"/>
    </ligand>
</feature>
<dbReference type="Gene3D" id="3.50.30.10">
    <property type="entry name" value="Phosphohistidine domain"/>
    <property type="match status" value="1"/>
</dbReference>
<comment type="similarity">
    <text evidence="5 17">Belongs to the PEP-utilizing enzyme family.</text>
</comment>
<evidence type="ECO:0000256" key="11">
    <source>
        <dbReference type="ARBA" id="ARBA00022679"/>
    </source>
</evidence>
<keyword evidence="21" id="KW-0175">Coiled coil</keyword>
<feature type="binding site" evidence="19">
    <location>
        <position position="485"/>
    </location>
    <ligand>
        <name>phosphoenolpyruvate</name>
        <dbReference type="ChEBI" id="CHEBI:58702"/>
    </ligand>
</feature>
<accession>A0A918XMQ1</accession>
<evidence type="ECO:0000256" key="19">
    <source>
        <dbReference type="PIRSR" id="PIRSR000732-2"/>
    </source>
</evidence>
<evidence type="ECO:0000256" key="1">
    <source>
        <dbReference type="ARBA" id="ARBA00000683"/>
    </source>
</evidence>
<comment type="catalytic activity">
    <reaction evidence="1 17">
        <text>L-histidyl-[protein] + phosphoenolpyruvate = N(pros)-phospho-L-histidyl-[protein] + pyruvate</text>
        <dbReference type="Rhea" id="RHEA:23880"/>
        <dbReference type="Rhea" id="RHEA-COMP:9745"/>
        <dbReference type="Rhea" id="RHEA-COMP:9746"/>
        <dbReference type="ChEBI" id="CHEBI:15361"/>
        <dbReference type="ChEBI" id="CHEBI:29979"/>
        <dbReference type="ChEBI" id="CHEBI:58702"/>
        <dbReference type="ChEBI" id="CHEBI:64837"/>
        <dbReference type="EC" id="2.7.3.9"/>
    </reaction>
</comment>
<keyword evidence="15 17" id="KW-0460">Magnesium</keyword>
<keyword evidence="11 17" id="KW-0808">Transferase</keyword>
<evidence type="ECO:0000259" key="22">
    <source>
        <dbReference type="Pfam" id="PF00391"/>
    </source>
</evidence>
<evidence type="ECO:0000256" key="16">
    <source>
        <dbReference type="ARBA" id="ARBA00033235"/>
    </source>
</evidence>
<evidence type="ECO:0000313" key="26">
    <source>
        <dbReference type="Proteomes" id="UP000630353"/>
    </source>
</evidence>
<gene>
    <name evidence="25" type="ORF">GCM10017083_00790</name>
</gene>
<dbReference type="Gene3D" id="3.20.20.60">
    <property type="entry name" value="Phosphoenolpyruvate-binding domains"/>
    <property type="match status" value="1"/>
</dbReference>
<evidence type="ECO:0000256" key="13">
    <source>
        <dbReference type="ARBA" id="ARBA00022723"/>
    </source>
</evidence>
<comment type="function">
    <text evidence="3 17">General (non sugar-specific) component of the phosphoenolpyruvate-dependent sugar phosphotransferase system (sugar PTS). This major carbohydrate active-transport system catalyzes the phosphorylation of incoming sugar substrates concomitantly with their translocation across the cell membrane. Enzyme I transfers the phosphoryl group from phosphoenolpyruvate (PEP) to the phosphoryl carrier protein (HPr).</text>
</comment>
<feature type="binding site" evidence="20">
    <location>
        <position position="451"/>
    </location>
    <ligand>
        <name>Mg(2+)</name>
        <dbReference type="ChEBI" id="CHEBI:18420"/>
    </ligand>
</feature>
<keyword evidence="9 17" id="KW-0963">Cytoplasm</keyword>
<evidence type="ECO:0000259" key="24">
    <source>
        <dbReference type="Pfam" id="PF05524"/>
    </source>
</evidence>
<dbReference type="InterPro" id="IPR040442">
    <property type="entry name" value="Pyrv_kinase-like_dom_sf"/>
</dbReference>
<dbReference type="InterPro" id="IPR036618">
    <property type="entry name" value="PtsI_HPr-bd_sf"/>
</dbReference>
<dbReference type="SUPFAM" id="SSF51621">
    <property type="entry name" value="Phosphoenolpyruvate/pyruvate domain"/>
    <property type="match status" value="1"/>
</dbReference>
<evidence type="ECO:0000259" key="23">
    <source>
        <dbReference type="Pfam" id="PF02896"/>
    </source>
</evidence>
<dbReference type="SUPFAM" id="SSF52009">
    <property type="entry name" value="Phosphohistidine domain"/>
    <property type="match status" value="1"/>
</dbReference>
<sequence length="592" mass="63192">MKTERGRKRGARPVVFDGIGVSAGIAIGPAYVLEGGIAQVPEFAVAPEAVDAEIERFRGALARARRQVRKLRRKAEALPESVLEELGPLLDAHGAMLESSRLAGGVETAIRTRAVNAEAAVQAVVGQLVRGLEAVGDAYLASRGQDIREVGDRILRHLTATPYHAFSMLTPGTIVVAEELSPADTALMDPALVAGFATALGGADSHTAIMARSMGIPAVLGVPAVSARVRSGVRLIVDGEAGRIVVDPDPETLAEYRRKAEARRRLERQLNRLRGLPAVTTDGVRIGLQANLELPRDLDTALHGGAEGIGLLRTEFLFMNRPDLPSEDEQYAALRHMVETLDGRPVTIRTLDVGGEKLATALGERIAESANPALGLRAIRLALKEPKLLETQLAAILRAGAHGPVRILLPMISSVGQVRAVRAILARVVSRLKRRKVPIANPVPPLGVMIEVPGAALTADALARECDFMALGTNDLTMYTLAIDRGDEQVADLYNPLHPSVLRLIQFTVEAAHRNAIPVSVCGEIAGDPRYAPLLVGLGVGELSMAGTALPRVKQRIRRLAAGPATQRARAIMDQVDETRIATLLDDFNEGL</sequence>
<dbReference type="InterPro" id="IPR006318">
    <property type="entry name" value="PTS_EI-like"/>
</dbReference>
<dbReference type="InterPro" id="IPR008731">
    <property type="entry name" value="PTS_EIN"/>
</dbReference>
<dbReference type="GO" id="GO:0046872">
    <property type="term" value="F:metal ion binding"/>
    <property type="evidence" value="ECO:0007669"/>
    <property type="project" value="UniProtKB-KW"/>
</dbReference>
<feature type="domain" description="Phosphotransferase system enzyme I N-terminal" evidence="24">
    <location>
        <begin position="18"/>
        <end position="143"/>
    </location>
</feature>
<evidence type="ECO:0000256" key="21">
    <source>
        <dbReference type="SAM" id="Coils"/>
    </source>
</evidence>
<feature type="domain" description="PEP-utilising enzyme mobile" evidence="22">
    <location>
        <begin position="170"/>
        <end position="242"/>
    </location>
</feature>
<keyword evidence="13 17" id="KW-0479">Metal-binding</keyword>
<dbReference type="InterPro" id="IPR050499">
    <property type="entry name" value="PEP-utilizing_PTS_enzyme"/>
</dbReference>
<dbReference type="AlphaFoldDB" id="A0A918XMQ1"/>
<evidence type="ECO:0000256" key="14">
    <source>
        <dbReference type="ARBA" id="ARBA00022777"/>
    </source>
</evidence>
<evidence type="ECO:0000256" key="10">
    <source>
        <dbReference type="ARBA" id="ARBA00022597"/>
    </source>
</evidence>
<evidence type="ECO:0000256" key="17">
    <source>
        <dbReference type="PIRNR" id="PIRNR000732"/>
    </source>
</evidence>
<evidence type="ECO:0000256" key="5">
    <source>
        <dbReference type="ARBA" id="ARBA00007837"/>
    </source>
</evidence>
<evidence type="ECO:0000313" key="25">
    <source>
        <dbReference type="EMBL" id="GHD39203.1"/>
    </source>
</evidence>
<dbReference type="GO" id="GO:0009401">
    <property type="term" value="P:phosphoenolpyruvate-dependent sugar phosphotransferase system"/>
    <property type="evidence" value="ECO:0007669"/>
    <property type="project" value="UniProtKB-KW"/>
</dbReference>
<dbReference type="InterPro" id="IPR024692">
    <property type="entry name" value="PTS_EI"/>
</dbReference>
<reference evidence="25" key="1">
    <citation type="journal article" date="2014" name="Int. J. Syst. Evol. Microbiol.">
        <title>Complete genome sequence of Corynebacterium casei LMG S-19264T (=DSM 44701T), isolated from a smear-ripened cheese.</title>
        <authorList>
            <consortium name="US DOE Joint Genome Institute (JGI-PGF)"/>
            <person name="Walter F."/>
            <person name="Albersmeier A."/>
            <person name="Kalinowski J."/>
            <person name="Ruckert C."/>
        </authorList>
    </citation>
    <scope>NUCLEOTIDE SEQUENCE</scope>
    <source>
        <strain evidence="25">KCTC 42651</strain>
    </source>
</reference>
<dbReference type="PIRSF" id="PIRSF000732">
    <property type="entry name" value="PTS_enzyme_I"/>
    <property type="match status" value="1"/>
</dbReference>
<evidence type="ECO:0000256" key="9">
    <source>
        <dbReference type="ARBA" id="ARBA00022490"/>
    </source>
</evidence>
<organism evidence="25 26">
    <name type="scientific">Thalassobaculum fulvum</name>
    <dbReference type="NCBI Taxonomy" id="1633335"/>
    <lineage>
        <taxon>Bacteria</taxon>
        <taxon>Pseudomonadati</taxon>
        <taxon>Pseudomonadota</taxon>
        <taxon>Alphaproteobacteria</taxon>
        <taxon>Rhodospirillales</taxon>
        <taxon>Thalassobaculaceae</taxon>
        <taxon>Thalassobaculum</taxon>
    </lineage>
</organism>
<dbReference type="PANTHER" id="PTHR46244:SF3">
    <property type="entry name" value="PHOSPHOENOLPYRUVATE-PROTEIN PHOSPHOTRANSFERASE"/>
    <property type="match status" value="1"/>
</dbReference>
<dbReference type="PRINTS" id="PR01736">
    <property type="entry name" value="PHPHTRNFRASE"/>
</dbReference>
<proteinExistence type="inferred from homology"/>
<reference evidence="25" key="2">
    <citation type="submission" date="2020-09" db="EMBL/GenBank/DDBJ databases">
        <authorList>
            <person name="Sun Q."/>
            <person name="Kim S."/>
        </authorList>
    </citation>
    <scope>NUCLEOTIDE SEQUENCE</scope>
    <source>
        <strain evidence="25">KCTC 42651</strain>
    </source>
</reference>
<keyword evidence="14 17" id="KW-0418">Kinase</keyword>
<evidence type="ECO:0000256" key="20">
    <source>
        <dbReference type="PIRSR" id="PIRSR000732-3"/>
    </source>
</evidence>
<dbReference type="GO" id="GO:0016301">
    <property type="term" value="F:kinase activity"/>
    <property type="evidence" value="ECO:0007669"/>
    <property type="project" value="UniProtKB-KW"/>
</dbReference>
<evidence type="ECO:0000256" key="4">
    <source>
        <dbReference type="ARBA" id="ARBA00004496"/>
    </source>
</evidence>
<dbReference type="Pfam" id="PF05524">
    <property type="entry name" value="PEP-utilisers_N"/>
    <property type="match status" value="1"/>
</dbReference>
<evidence type="ECO:0000256" key="18">
    <source>
        <dbReference type="PIRSR" id="PIRSR000732-1"/>
    </source>
</evidence>
<evidence type="ECO:0000256" key="15">
    <source>
        <dbReference type="ARBA" id="ARBA00022842"/>
    </source>
</evidence>
<keyword evidence="10 17" id="KW-0762">Sugar transport</keyword>
<dbReference type="Pfam" id="PF02896">
    <property type="entry name" value="PEP-utilizers_C"/>
    <property type="match status" value="1"/>
</dbReference>
<comment type="subcellular location">
    <subcellularLocation>
        <location evidence="4 17">Cytoplasm</location>
    </subcellularLocation>
</comment>
<comment type="caution">
    <text evidence="25">The sequence shown here is derived from an EMBL/GenBank/DDBJ whole genome shotgun (WGS) entry which is preliminary data.</text>
</comment>
<dbReference type="Proteomes" id="UP000630353">
    <property type="component" value="Unassembled WGS sequence"/>
</dbReference>
<evidence type="ECO:0000256" key="6">
    <source>
        <dbReference type="ARBA" id="ARBA00012232"/>
    </source>
</evidence>
<dbReference type="Pfam" id="PF00391">
    <property type="entry name" value="PEP-utilizers"/>
    <property type="match status" value="1"/>
</dbReference>
<feature type="binding site" evidence="19">
    <location>
        <position position="313"/>
    </location>
    <ligand>
        <name>phosphoenolpyruvate</name>
        <dbReference type="ChEBI" id="CHEBI:58702"/>
    </ligand>
</feature>
<protein>
    <recommendedName>
        <fullName evidence="7 17">Phosphoenolpyruvate-protein phosphotransferase</fullName>
        <ecNumber evidence="6 17">2.7.3.9</ecNumber>
    </recommendedName>
    <alternativeName>
        <fullName evidence="16 17">Phosphotransferase system, enzyme I</fullName>
    </alternativeName>
</protein>
<dbReference type="InterPro" id="IPR015813">
    <property type="entry name" value="Pyrv/PenolPyrv_kinase-like_dom"/>
</dbReference>
<dbReference type="GO" id="GO:0008965">
    <property type="term" value="F:phosphoenolpyruvate-protein phosphotransferase activity"/>
    <property type="evidence" value="ECO:0007669"/>
    <property type="project" value="UniProtKB-EC"/>
</dbReference>
<dbReference type="InterPro" id="IPR008279">
    <property type="entry name" value="PEP-util_enz_mobile_dom"/>
</dbReference>
<dbReference type="GO" id="GO:0005737">
    <property type="term" value="C:cytoplasm"/>
    <property type="evidence" value="ECO:0007669"/>
    <property type="project" value="UniProtKB-SubCell"/>
</dbReference>
<keyword evidence="8 17" id="KW-0813">Transport</keyword>